<dbReference type="Proteomes" id="UP000218824">
    <property type="component" value="Chromosome"/>
</dbReference>
<keyword evidence="2" id="KW-0732">Signal</keyword>
<proteinExistence type="predicted"/>
<feature type="chain" id="PRO_5043414812" description="Lipoprotein" evidence="2">
    <location>
        <begin position="22"/>
        <end position="59"/>
    </location>
</feature>
<evidence type="ECO:0000256" key="2">
    <source>
        <dbReference type="SAM" id="SignalP"/>
    </source>
</evidence>
<name>A0AAU9AIU0_LYSEN</name>
<sequence length="59" mass="5555">MKIDLRFAAYAAIVLGALSLAACKSKGETTPDAPAASTAPASAPADAAAAPPPTSGDGG</sequence>
<feature type="compositionally biased region" description="Low complexity" evidence="1">
    <location>
        <begin position="30"/>
        <end position="49"/>
    </location>
</feature>
<organism evidence="3 4">
    <name type="scientific">Lysobacter enzymogenes</name>
    <dbReference type="NCBI Taxonomy" id="69"/>
    <lineage>
        <taxon>Bacteria</taxon>
        <taxon>Pseudomonadati</taxon>
        <taxon>Pseudomonadota</taxon>
        <taxon>Gammaproteobacteria</taxon>
        <taxon>Lysobacterales</taxon>
        <taxon>Lysobacteraceae</taxon>
        <taxon>Lysobacter</taxon>
    </lineage>
</organism>
<dbReference type="KEGG" id="lem:LEN_0851"/>
<feature type="region of interest" description="Disordered" evidence="1">
    <location>
        <begin position="26"/>
        <end position="59"/>
    </location>
</feature>
<feature type="signal peptide" evidence="2">
    <location>
        <begin position="1"/>
        <end position="21"/>
    </location>
</feature>
<evidence type="ECO:0000256" key="1">
    <source>
        <dbReference type="SAM" id="MobiDB-lite"/>
    </source>
</evidence>
<evidence type="ECO:0000313" key="3">
    <source>
        <dbReference type="EMBL" id="BAV96338.1"/>
    </source>
</evidence>
<feature type="compositionally biased region" description="Pro residues" evidence="1">
    <location>
        <begin position="50"/>
        <end position="59"/>
    </location>
</feature>
<gene>
    <name evidence="3" type="ORF">LEN_0851</name>
</gene>
<dbReference type="AlphaFoldDB" id="A0AAU9AIU0"/>
<dbReference type="PROSITE" id="PS51257">
    <property type="entry name" value="PROKAR_LIPOPROTEIN"/>
    <property type="match status" value="1"/>
</dbReference>
<dbReference type="RefSeq" id="WP_096376780.1">
    <property type="nucleotide sequence ID" value="NZ_AP014940.1"/>
</dbReference>
<protein>
    <recommendedName>
        <fullName evidence="5">Lipoprotein</fullName>
    </recommendedName>
</protein>
<accession>A0AAU9AIU0</accession>
<dbReference type="EMBL" id="AP014940">
    <property type="protein sequence ID" value="BAV96338.1"/>
    <property type="molecule type" value="Genomic_DNA"/>
</dbReference>
<dbReference type="GeneID" id="83062744"/>
<evidence type="ECO:0000313" key="4">
    <source>
        <dbReference type="Proteomes" id="UP000218824"/>
    </source>
</evidence>
<evidence type="ECO:0008006" key="5">
    <source>
        <dbReference type="Google" id="ProtNLM"/>
    </source>
</evidence>
<reference evidence="3 4" key="1">
    <citation type="journal article" date="2017" name="DNA Res.">
        <title>Complete genome sequence and expression profile of the commercial lytic enzyme producer Lysobacter enzymogenes M497-1.</title>
        <authorList>
            <person name="Takami H."/>
            <person name="Toyoda A."/>
            <person name="Uchiyama I."/>
            <person name="Itoh T."/>
            <person name="Takaki Y."/>
            <person name="Arai W."/>
            <person name="Nishi S."/>
            <person name="Kawai M."/>
            <person name="Shinya K."/>
            <person name="Ikeda H."/>
        </authorList>
    </citation>
    <scope>NUCLEOTIDE SEQUENCE [LARGE SCALE GENOMIC DNA]</scope>
    <source>
        <strain evidence="3 4">M497-1</strain>
    </source>
</reference>